<feature type="binding site" evidence="2">
    <location>
        <position position="276"/>
    </location>
    <ligand>
        <name>FAD</name>
        <dbReference type="ChEBI" id="CHEBI:57692"/>
    </ligand>
</feature>
<evidence type="ECO:0000313" key="6">
    <source>
        <dbReference type="Proteomes" id="UP000192223"/>
    </source>
</evidence>
<dbReference type="PROSITE" id="PS00623">
    <property type="entry name" value="GMC_OXRED_1"/>
    <property type="match status" value="1"/>
</dbReference>
<dbReference type="Gene3D" id="3.50.50.60">
    <property type="entry name" value="FAD/NAD(P)-binding domain"/>
    <property type="match status" value="1"/>
</dbReference>
<evidence type="ECO:0000256" key="3">
    <source>
        <dbReference type="RuleBase" id="RU003968"/>
    </source>
</evidence>
<dbReference type="KEGG" id="apln:108743770"/>
<organism evidence="6 7">
    <name type="scientific">Agrilus planipennis</name>
    <name type="common">Emerald ash borer</name>
    <name type="synonym">Agrilus marcopoli</name>
    <dbReference type="NCBI Taxonomy" id="224129"/>
    <lineage>
        <taxon>Eukaryota</taxon>
        <taxon>Metazoa</taxon>
        <taxon>Ecdysozoa</taxon>
        <taxon>Arthropoda</taxon>
        <taxon>Hexapoda</taxon>
        <taxon>Insecta</taxon>
        <taxon>Pterygota</taxon>
        <taxon>Neoptera</taxon>
        <taxon>Endopterygota</taxon>
        <taxon>Coleoptera</taxon>
        <taxon>Polyphaga</taxon>
        <taxon>Elateriformia</taxon>
        <taxon>Buprestoidea</taxon>
        <taxon>Buprestidae</taxon>
        <taxon>Agrilinae</taxon>
        <taxon>Agrilus</taxon>
    </lineage>
</organism>
<dbReference type="SUPFAM" id="SSF51905">
    <property type="entry name" value="FAD/NAD(P)-binding domain"/>
    <property type="match status" value="1"/>
</dbReference>
<gene>
    <name evidence="7" type="primary">LOC108743770</name>
</gene>
<sequence>MPLSCDCPATRPGPTLASTCGGTPFMLFMGLLEVFLRSQCDIEDPCGRPKSASPYPEYDFIVIGSGSAGSVVAGRLSEIPEWNVLLIEAGQDEPTGAQVPSMFLNYLGTELDWMYFTEPEKEACLNENEQRCYWPRGKVLGGTSVINGMMYIRGSRHDYDNWASLGCDGWSYNDVLPFFLKSEDNKQLDLVDRGYHAEGGPVVISQFPYHPPLSRALVEAGGELGYPNRDLNGQYHTGFAITQSTNINGTRQSTAKAFIRPYKSRNNLHILLNSTVTRILINKRSKSAYGVEVVSEGKKQSIFATKEVILSGGAVNSPQLLLLSGIGPREDLEQVGVPLVHHLPGVGRNLQNHVAHFLTFNINDTNTTPLNWATAMEYLLFRDGLMSGTGISAVTGFVNTRYVDPEEDNPDIQLFFAGFLADCARTGQIGERINNGSRQIQIIPVVLRPKSRGCIKLNTSDPLDHPLIFAGYFTQPDDMKVLLDGIRIALKFQDTKAMKRYGLQLDRTPVQGCENLPFGSDEYWTCAAKRQTAPENHQAGSCRMGIASDPYAVVDTELKVHGIDRLRVIDTSIMPVLTSGNTHAPAMMIGEKGSDMVKQRWLTSEEGFFYNDHPSQRLGRHWGSW</sequence>
<dbReference type="GO" id="GO:0016614">
    <property type="term" value="F:oxidoreductase activity, acting on CH-OH group of donors"/>
    <property type="evidence" value="ECO:0007669"/>
    <property type="project" value="InterPro"/>
</dbReference>
<comment type="similarity">
    <text evidence="1 3">Belongs to the GMC oxidoreductase family.</text>
</comment>
<evidence type="ECO:0000256" key="2">
    <source>
        <dbReference type="PIRSR" id="PIRSR000137-2"/>
    </source>
</evidence>
<protein>
    <submittedName>
        <fullName evidence="7">Glucose dehydrogenase [FAD, quinone]</fullName>
    </submittedName>
</protein>
<evidence type="ECO:0000259" key="4">
    <source>
        <dbReference type="PROSITE" id="PS00623"/>
    </source>
</evidence>
<feature type="domain" description="Glucose-methanol-choline oxidoreductase N-terminal" evidence="4">
    <location>
        <begin position="137"/>
        <end position="160"/>
    </location>
</feature>
<accession>A0A7F5RIJ4</accession>
<dbReference type="PANTHER" id="PTHR11552">
    <property type="entry name" value="GLUCOSE-METHANOL-CHOLINE GMC OXIDOREDUCTASE"/>
    <property type="match status" value="1"/>
</dbReference>
<feature type="domain" description="Glucose-methanol-choline oxidoreductase N-terminal" evidence="5">
    <location>
        <begin position="313"/>
        <end position="327"/>
    </location>
</feature>
<dbReference type="PANTHER" id="PTHR11552:SF217">
    <property type="entry name" value="GLUCOSE DEHYDROGENASE [FAD, QUINONE]"/>
    <property type="match status" value="1"/>
</dbReference>
<dbReference type="FunCoup" id="A0A7F5RIJ4">
    <property type="interactions" value="50"/>
</dbReference>
<evidence type="ECO:0000256" key="1">
    <source>
        <dbReference type="ARBA" id="ARBA00010790"/>
    </source>
</evidence>
<dbReference type="AlphaFoldDB" id="A0A7F5RIJ4"/>
<dbReference type="Gene3D" id="3.30.560.10">
    <property type="entry name" value="Glucose Oxidase, domain 3"/>
    <property type="match status" value="1"/>
</dbReference>
<dbReference type="InterPro" id="IPR000172">
    <property type="entry name" value="GMC_OxRdtase_N"/>
</dbReference>
<comment type="cofactor">
    <cofactor evidence="2">
        <name>FAD</name>
        <dbReference type="ChEBI" id="CHEBI:57692"/>
    </cofactor>
</comment>
<dbReference type="Proteomes" id="UP000192223">
    <property type="component" value="Unplaced"/>
</dbReference>
<dbReference type="SUPFAM" id="SSF54373">
    <property type="entry name" value="FAD-linked reductases, C-terminal domain"/>
    <property type="match status" value="1"/>
</dbReference>
<evidence type="ECO:0000259" key="5">
    <source>
        <dbReference type="PROSITE" id="PS00624"/>
    </source>
</evidence>
<keyword evidence="2 3" id="KW-0274">FAD</keyword>
<proteinExistence type="inferred from homology"/>
<reference evidence="7" key="1">
    <citation type="submission" date="2025-08" db="UniProtKB">
        <authorList>
            <consortium name="RefSeq"/>
        </authorList>
    </citation>
    <scope>IDENTIFICATION</scope>
    <source>
        <tissue evidence="7">Entire body</tissue>
    </source>
</reference>
<feature type="binding site" evidence="2">
    <location>
        <position position="139"/>
    </location>
    <ligand>
        <name>FAD</name>
        <dbReference type="ChEBI" id="CHEBI:57692"/>
    </ligand>
</feature>
<dbReference type="OrthoDB" id="269227at2759"/>
<keyword evidence="3" id="KW-0285">Flavoprotein</keyword>
<dbReference type="PROSITE" id="PS00624">
    <property type="entry name" value="GMC_OXRED_2"/>
    <property type="match status" value="1"/>
</dbReference>
<dbReference type="GO" id="GO:0050660">
    <property type="term" value="F:flavin adenine dinucleotide binding"/>
    <property type="evidence" value="ECO:0007669"/>
    <property type="project" value="InterPro"/>
</dbReference>
<name>A0A7F5RIJ4_AGRPL</name>
<dbReference type="GeneID" id="108743770"/>
<dbReference type="InParanoid" id="A0A7F5RIJ4"/>
<dbReference type="PIRSF" id="PIRSF000137">
    <property type="entry name" value="Alcohol_oxidase"/>
    <property type="match status" value="1"/>
</dbReference>
<keyword evidence="6" id="KW-1185">Reference proteome</keyword>
<dbReference type="Pfam" id="PF05199">
    <property type="entry name" value="GMC_oxred_C"/>
    <property type="match status" value="1"/>
</dbReference>
<evidence type="ECO:0000313" key="7">
    <source>
        <dbReference type="RefSeq" id="XP_025835827.1"/>
    </source>
</evidence>
<dbReference type="InterPro" id="IPR012132">
    <property type="entry name" value="GMC_OxRdtase"/>
</dbReference>
<feature type="binding site" evidence="2">
    <location>
        <position position="143"/>
    </location>
    <ligand>
        <name>FAD</name>
        <dbReference type="ChEBI" id="CHEBI:57692"/>
    </ligand>
</feature>
<dbReference type="Pfam" id="PF00732">
    <property type="entry name" value="GMC_oxred_N"/>
    <property type="match status" value="1"/>
</dbReference>
<dbReference type="InterPro" id="IPR007867">
    <property type="entry name" value="GMC_OxRtase_C"/>
</dbReference>
<dbReference type="InterPro" id="IPR036188">
    <property type="entry name" value="FAD/NAD-bd_sf"/>
</dbReference>
<dbReference type="RefSeq" id="XP_025835827.1">
    <property type="nucleotide sequence ID" value="XM_025980042.1"/>
</dbReference>